<evidence type="ECO:0000256" key="6">
    <source>
        <dbReference type="PIRNR" id="PIRNR016262"/>
    </source>
</evidence>
<comment type="caution">
    <text evidence="8">The sequence shown here is derived from an EMBL/GenBank/DDBJ whole genome shotgun (WGS) entry which is preliminary data.</text>
</comment>
<evidence type="ECO:0000313" key="9">
    <source>
        <dbReference type="Proteomes" id="UP001596157"/>
    </source>
</evidence>
<keyword evidence="3 5" id="KW-0012">Acyltransferase</keyword>
<comment type="miscellaneous">
    <text evidence="5">In the reaction, the free carboxyl group of octanoic acid is attached via an amide linkage to the epsilon-amino group of a specific lysine residue of lipoyl domains of lipoate-dependent enzymes.</text>
</comment>
<evidence type="ECO:0000256" key="1">
    <source>
        <dbReference type="ARBA" id="ARBA00004821"/>
    </source>
</evidence>
<dbReference type="InterPro" id="IPR000544">
    <property type="entry name" value="Octanoyltransferase"/>
</dbReference>
<dbReference type="GO" id="GO:0033819">
    <property type="term" value="F:lipoyl(octanoyl) transferase activity"/>
    <property type="evidence" value="ECO:0007669"/>
    <property type="project" value="UniProtKB-EC"/>
</dbReference>
<dbReference type="PANTHER" id="PTHR10993">
    <property type="entry name" value="OCTANOYLTRANSFERASE"/>
    <property type="match status" value="1"/>
</dbReference>
<dbReference type="PANTHER" id="PTHR10993:SF7">
    <property type="entry name" value="LIPOYLTRANSFERASE 2, MITOCHONDRIAL-RELATED"/>
    <property type="match status" value="1"/>
</dbReference>
<evidence type="ECO:0000259" key="7">
    <source>
        <dbReference type="PROSITE" id="PS51733"/>
    </source>
</evidence>
<dbReference type="InterPro" id="IPR020605">
    <property type="entry name" value="Octanoyltransferase_CS"/>
</dbReference>
<dbReference type="PROSITE" id="PS01313">
    <property type="entry name" value="LIPB"/>
    <property type="match status" value="1"/>
</dbReference>
<keyword evidence="2 5" id="KW-0808">Transferase</keyword>
<proteinExistence type="inferred from homology"/>
<evidence type="ECO:0000313" key="8">
    <source>
        <dbReference type="EMBL" id="MFC5287626.1"/>
    </source>
</evidence>
<evidence type="ECO:0000256" key="5">
    <source>
        <dbReference type="HAMAP-Rule" id="MF_00013"/>
    </source>
</evidence>
<dbReference type="InterPro" id="IPR004143">
    <property type="entry name" value="BPL_LPL_catalytic"/>
</dbReference>
<comment type="subcellular location">
    <subcellularLocation>
        <location evidence="5">Cytoplasm</location>
    </subcellularLocation>
</comment>
<evidence type="ECO:0000256" key="2">
    <source>
        <dbReference type="ARBA" id="ARBA00022679"/>
    </source>
</evidence>
<feature type="domain" description="BPL/LPL catalytic" evidence="7">
    <location>
        <begin position="41"/>
        <end position="221"/>
    </location>
</feature>
<evidence type="ECO:0000256" key="4">
    <source>
        <dbReference type="ARBA" id="ARBA00024732"/>
    </source>
</evidence>
<dbReference type="InterPro" id="IPR045864">
    <property type="entry name" value="aa-tRNA-synth_II/BPL/LPL"/>
</dbReference>
<gene>
    <name evidence="5 8" type="primary">lipB</name>
    <name evidence="8" type="ORF">ACFPM7_11250</name>
</gene>
<comment type="caution">
    <text evidence="5">Lacks conserved residue(s) required for the propagation of feature annotation.</text>
</comment>
<feature type="binding site" evidence="5">
    <location>
        <begin position="79"/>
        <end position="86"/>
    </location>
    <ligand>
        <name>substrate</name>
    </ligand>
</feature>
<dbReference type="RefSeq" id="WP_378246780.1">
    <property type="nucleotide sequence ID" value="NZ_JBHSKF010000004.1"/>
</dbReference>
<keyword evidence="9" id="KW-1185">Reference proteome</keyword>
<dbReference type="NCBIfam" id="TIGR00214">
    <property type="entry name" value="lipB"/>
    <property type="match status" value="1"/>
</dbReference>
<comment type="catalytic activity">
    <reaction evidence="5 6">
        <text>octanoyl-[ACP] + L-lysyl-[protein] = N(6)-octanoyl-L-lysyl-[protein] + holo-[ACP] + H(+)</text>
        <dbReference type="Rhea" id="RHEA:17665"/>
        <dbReference type="Rhea" id="RHEA-COMP:9636"/>
        <dbReference type="Rhea" id="RHEA-COMP:9685"/>
        <dbReference type="Rhea" id="RHEA-COMP:9752"/>
        <dbReference type="Rhea" id="RHEA-COMP:9928"/>
        <dbReference type="ChEBI" id="CHEBI:15378"/>
        <dbReference type="ChEBI" id="CHEBI:29969"/>
        <dbReference type="ChEBI" id="CHEBI:64479"/>
        <dbReference type="ChEBI" id="CHEBI:78463"/>
        <dbReference type="ChEBI" id="CHEBI:78809"/>
        <dbReference type="EC" id="2.3.1.181"/>
    </reaction>
</comment>
<dbReference type="Gene3D" id="3.30.930.10">
    <property type="entry name" value="Bira Bifunctional Protein, Domain 2"/>
    <property type="match status" value="1"/>
</dbReference>
<comment type="function">
    <text evidence="4 5 6">Catalyzes the transfer of endogenously produced octanoic acid from octanoyl-acyl-carrier-protein onto the lipoyl domains of lipoate-dependent enzymes. Lipoyl-ACP can also act as a substrate although octanoyl-ACP is likely to be the physiological substrate.</text>
</comment>
<dbReference type="NCBIfam" id="NF010925">
    <property type="entry name" value="PRK14345.1"/>
    <property type="match status" value="1"/>
</dbReference>
<sequence length="243" mass="26169">MSAPLSARADTHPVSVRELGVIEYLPAWDLQREIATARADEQGPDTLLLLEHPSVYTAGKRTEPADRPTDGTPVIDVDRGGKITWHGPGQLVGYPIIKLSDPIDVVRYVRRVEEALISVCAHFGLETGRVDGRSGVWLPADTTRPERKIAAIGIRVQRGVTLHGFEINCDADLSAFDAIVPCGIRDAGVTSLTEELGRRVTVPEVLPLARDAVLAALAGDLPVQDHDIRRAAPQSPGVTFALS</sequence>
<dbReference type="CDD" id="cd16444">
    <property type="entry name" value="LipB"/>
    <property type="match status" value="1"/>
</dbReference>
<comment type="similarity">
    <text evidence="5 6">Belongs to the LipB family.</text>
</comment>
<dbReference type="PROSITE" id="PS51733">
    <property type="entry name" value="BPL_LPL_CATALYTIC"/>
    <property type="match status" value="1"/>
</dbReference>
<dbReference type="EMBL" id="JBHSKF010000004">
    <property type="protein sequence ID" value="MFC5287626.1"/>
    <property type="molecule type" value="Genomic_DNA"/>
</dbReference>
<dbReference type="HAMAP" id="MF_00013">
    <property type="entry name" value="LipB"/>
    <property type="match status" value="1"/>
</dbReference>
<dbReference type="PIRSF" id="PIRSF016262">
    <property type="entry name" value="LPLase"/>
    <property type="match status" value="1"/>
</dbReference>
<reference evidence="9" key="1">
    <citation type="journal article" date="2019" name="Int. J. Syst. Evol. Microbiol.">
        <title>The Global Catalogue of Microorganisms (GCM) 10K type strain sequencing project: providing services to taxonomists for standard genome sequencing and annotation.</title>
        <authorList>
            <consortium name="The Broad Institute Genomics Platform"/>
            <consortium name="The Broad Institute Genome Sequencing Center for Infectious Disease"/>
            <person name="Wu L."/>
            <person name="Ma J."/>
        </authorList>
    </citation>
    <scope>NUCLEOTIDE SEQUENCE [LARGE SCALE GENOMIC DNA]</scope>
    <source>
        <strain evidence="9">CCUG 59778</strain>
    </source>
</reference>
<dbReference type="Pfam" id="PF21948">
    <property type="entry name" value="LplA-B_cat"/>
    <property type="match status" value="1"/>
</dbReference>
<dbReference type="EC" id="2.3.1.181" evidence="5 6"/>
<organism evidence="8 9">
    <name type="scientific">Actinokineospora guangxiensis</name>
    <dbReference type="NCBI Taxonomy" id="1490288"/>
    <lineage>
        <taxon>Bacteria</taxon>
        <taxon>Bacillati</taxon>
        <taxon>Actinomycetota</taxon>
        <taxon>Actinomycetes</taxon>
        <taxon>Pseudonocardiales</taxon>
        <taxon>Pseudonocardiaceae</taxon>
        <taxon>Actinokineospora</taxon>
    </lineage>
</organism>
<protein>
    <recommendedName>
        <fullName evidence="5 6">Octanoyltransferase</fullName>
        <ecNumber evidence="5 6">2.3.1.181</ecNumber>
    </recommendedName>
    <alternativeName>
        <fullName evidence="5">Lipoate-protein ligase B</fullName>
    </alternativeName>
    <alternativeName>
        <fullName evidence="5">Lipoyl/octanoyl transferase</fullName>
    </alternativeName>
    <alternativeName>
        <fullName evidence="5">Octanoyl-[acyl-carrier-protein]-protein N-octanoyltransferase</fullName>
    </alternativeName>
</protein>
<keyword evidence="5" id="KW-0963">Cytoplasm</keyword>
<name>A0ABW0ENA9_9PSEU</name>
<feature type="binding site" evidence="5">
    <location>
        <begin position="151"/>
        <end position="153"/>
    </location>
    <ligand>
        <name>substrate</name>
    </ligand>
</feature>
<comment type="pathway">
    <text evidence="1 5 6">Protein modification; protein lipoylation via endogenous pathway; protein N(6)-(lipoyl)lysine from octanoyl-[acyl-carrier-protein]: step 1/2.</text>
</comment>
<feature type="active site" description="Acyl-thioester intermediate" evidence="5">
    <location>
        <position position="182"/>
    </location>
</feature>
<feature type="site" description="Lowers pKa of active site Cys" evidence="5">
    <location>
        <position position="148"/>
    </location>
</feature>
<dbReference type="Proteomes" id="UP001596157">
    <property type="component" value="Unassembled WGS sequence"/>
</dbReference>
<dbReference type="SUPFAM" id="SSF55681">
    <property type="entry name" value="Class II aaRS and biotin synthetases"/>
    <property type="match status" value="1"/>
</dbReference>
<evidence type="ECO:0000256" key="3">
    <source>
        <dbReference type="ARBA" id="ARBA00023315"/>
    </source>
</evidence>
<accession>A0ABW0ENA9</accession>